<feature type="signal peptide" evidence="2">
    <location>
        <begin position="1"/>
        <end position="18"/>
    </location>
</feature>
<dbReference type="RefSeq" id="WP_011710777.1">
    <property type="nucleotide sequence ID" value="NC_008571.1"/>
</dbReference>
<dbReference type="AlphaFoldDB" id="A0M5I1"/>
<evidence type="ECO:0000313" key="3">
    <source>
        <dbReference type="EMBL" id="CAL67876.1"/>
    </source>
</evidence>
<evidence type="ECO:0000313" key="4">
    <source>
        <dbReference type="Proteomes" id="UP000000755"/>
    </source>
</evidence>
<gene>
    <name evidence="3" type="ordered locus">GFO_2929</name>
</gene>
<dbReference type="KEGG" id="gfo:GFO_2929"/>
<dbReference type="STRING" id="411154.GFO_2929"/>
<dbReference type="HOGENOM" id="CLU_123788_1_0_10"/>
<feature type="chain" id="PRO_5002626821" description="Secreted protein" evidence="2">
    <location>
        <begin position="19"/>
        <end position="127"/>
    </location>
</feature>
<accession>A0M5I1</accession>
<sequence>MKNLITAIFLLFSISLFAQEPNSPRSEMSNEEMATLGAKRLTMQLDLTAQQEEKLKTFYLDQMESRRKLMEKSKKERDEIRQDRMEMNEDQKEELRKILTEEQFTKWEQLQEKRRKGRKAPMRERQN</sequence>
<evidence type="ECO:0000256" key="1">
    <source>
        <dbReference type="SAM" id="MobiDB-lite"/>
    </source>
</evidence>
<evidence type="ECO:0000256" key="2">
    <source>
        <dbReference type="SAM" id="SignalP"/>
    </source>
</evidence>
<dbReference type="OrthoDB" id="956918at2"/>
<protein>
    <recommendedName>
        <fullName evidence="5">Secreted protein</fullName>
    </recommendedName>
</protein>
<dbReference type="EMBL" id="CU207366">
    <property type="protein sequence ID" value="CAL67876.1"/>
    <property type="molecule type" value="Genomic_DNA"/>
</dbReference>
<evidence type="ECO:0008006" key="5">
    <source>
        <dbReference type="Google" id="ProtNLM"/>
    </source>
</evidence>
<keyword evidence="2" id="KW-0732">Signal</keyword>
<proteinExistence type="predicted"/>
<dbReference type="Proteomes" id="UP000000755">
    <property type="component" value="Chromosome"/>
</dbReference>
<organism evidence="3 4">
    <name type="scientific">Christiangramia forsetii (strain DSM 17595 / CGMCC 1.15422 / KT0803)</name>
    <name type="common">Gramella forsetii</name>
    <dbReference type="NCBI Taxonomy" id="411154"/>
    <lineage>
        <taxon>Bacteria</taxon>
        <taxon>Pseudomonadati</taxon>
        <taxon>Bacteroidota</taxon>
        <taxon>Flavobacteriia</taxon>
        <taxon>Flavobacteriales</taxon>
        <taxon>Flavobacteriaceae</taxon>
        <taxon>Christiangramia</taxon>
    </lineage>
</organism>
<reference evidence="3 4" key="1">
    <citation type="journal article" date="2006" name="Environ. Microbiol.">
        <title>Whole genome analysis of the marine Bacteroidetes'Gramella forsetii' reveals adaptations to degradation of polymeric organic matter.</title>
        <authorList>
            <person name="Bauer M."/>
            <person name="Kube M."/>
            <person name="Teeling H."/>
            <person name="Richter M."/>
            <person name="Lombardot T."/>
            <person name="Allers E."/>
            <person name="Wuerdemann C.A."/>
            <person name="Quast C."/>
            <person name="Kuhl H."/>
            <person name="Knaust F."/>
            <person name="Woebken D."/>
            <person name="Bischof K."/>
            <person name="Mussmann M."/>
            <person name="Choudhuri J.V."/>
            <person name="Meyer F."/>
            <person name="Reinhardt R."/>
            <person name="Amann R.I."/>
            <person name="Gloeckner F.O."/>
        </authorList>
    </citation>
    <scope>NUCLEOTIDE SEQUENCE [LARGE SCALE GENOMIC DNA]</scope>
    <source>
        <strain evidence="3 4">KT0803</strain>
    </source>
</reference>
<feature type="region of interest" description="Disordered" evidence="1">
    <location>
        <begin position="68"/>
        <end position="92"/>
    </location>
</feature>
<name>A0M5I1_CHRFK</name>